<name>A0A081BV78_VECG1</name>
<proteinExistence type="predicted"/>
<reference evidence="1" key="1">
    <citation type="journal article" date="2015" name="PeerJ">
        <title>First genomic representation of candidate bacterial phylum KSB3 points to enhanced environmental sensing as a trigger of wastewater bulking.</title>
        <authorList>
            <person name="Sekiguchi Y."/>
            <person name="Ohashi A."/>
            <person name="Parks D.H."/>
            <person name="Yamauchi T."/>
            <person name="Tyson G.W."/>
            <person name="Hugenholtz P."/>
        </authorList>
    </citation>
    <scope>NUCLEOTIDE SEQUENCE [LARGE SCALE GENOMIC DNA]</scope>
</reference>
<dbReference type="AlphaFoldDB" id="A0A081BV78"/>
<dbReference type="EMBL" id="DF820464">
    <property type="protein sequence ID" value="GAK56233.1"/>
    <property type="molecule type" value="Genomic_DNA"/>
</dbReference>
<evidence type="ECO:0000313" key="2">
    <source>
        <dbReference type="Proteomes" id="UP000030661"/>
    </source>
</evidence>
<evidence type="ECO:0000313" key="1">
    <source>
        <dbReference type="EMBL" id="GAK56233.1"/>
    </source>
</evidence>
<dbReference type="HOGENOM" id="CLU_2244636_0_0_0"/>
<sequence>MKFAIKGAGDFGHLRARRQAAAALERHAENQHTFIVARFELLRIERRCPAVENRVVNSADHIHLAHELVRRVVGVVGVRENRLRRSRRFGQVIDRNVQIRKKTT</sequence>
<dbReference type="Proteomes" id="UP000030661">
    <property type="component" value="Unassembled WGS sequence"/>
</dbReference>
<protein>
    <submittedName>
        <fullName evidence="1">Uncharacterized protein</fullName>
    </submittedName>
</protein>
<gene>
    <name evidence="1" type="ORF">U27_03195</name>
</gene>
<keyword evidence="2" id="KW-1185">Reference proteome</keyword>
<organism evidence="1">
    <name type="scientific">Vecturithrix granuli</name>
    <dbReference type="NCBI Taxonomy" id="1499967"/>
    <lineage>
        <taxon>Bacteria</taxon>
        <taxon>Candidatus Moduliflexota</taxon>
        <taxon>Candidatus Vecturitrichia</taxon>
        <taxon>Candidatus Vecturitrichales</taxon>
        <taxon>Candidatus Vecturitrichaceae</taxon>
        <taxon>Candidatus Vecturithrix</taxon>
    </lineage>
</organism>
<accession>A0A081BV78</accession>